<sequence length="115" mass="12713">MRNVVFKMVRIVRKDGVAELYEHLKDQFADLKTTVMDTIMEIIQTQVIQAGIKWIIGLLIPVGVFVKASMAIIDVVKLFIQCVAQIIELIKVFTDSVVAIASGKVGAVAKSKKII</sequence>
<protein>
    <submittedName>
        <fullName evidence="1">Uncharacterized protein</fullName>
    </submittedName>
</protein>
<gene>
    <name evidence="1" type="ORF">AR686_13680</name>
</gene>
<accession>A0A101CFJ4</accession>
<dbReference type="Proteomes" id="UP000054388">
    <property type="component" value="Unassembled WGS sequence"/>
</dbReference>
<evidence type="ECO:0000313" key="2">
    <source>
        <dbReference type="Proteomes" id="UP000054388"/>
    </source>
</evidence>
<comment type="caution">
    <text evidence="1">The sequence shown here is derived from an EMBL/GenBank/DDBJ whole genome shotgun (WGS) entry which is preliminary data.</text>
</comment>
<dbReference type="AlphaFoldDB" id="A0A101CFJ4"/>
<evidence type="ECO:0000313" key="1">
    <source>
        <dbReference type="EMBL" id="KUJ55317.1"/>
    </source>
</evidence>
<proteinExistence type="predicted"/>
<dbReference type="EMBL" id="LMAI01000008">
    <property type="protein sequence ID" value="KUJ55317.1"/>
    <property type="molecule type" value="Genomic_DNA"/>
</dbReference>
<name>A0A101CFJ4_9FLAO</name>
<organism evidence="1 2">
    <name type="scientific">Chryseobacterium aquaticum subsp. greenlandense</name>
    <dbReference type="NCBI Taxonomy" id="345663"/>
    <lineage>
        <taxon>Bacteria</taxon>
        <taxon>Pseudomonadati</taxon>
        <taxon>Bacteroidota</taxon>
        <taxon>Flavobacteriia</taxon>
        <taxon>Flavobacteriales</taxon>
        <taxon>Weeksellaceae</taxon>
        <taxon>Chryseobacterium group</taxon>
        <taxon>Chryseobacterium</taxon>
    </lineage>
</organism>
<reference evidence="1 2" key="1">
    <citation type="submission" date="2015-10" db="EMBL/GenBank/DDBJ databases">
        <title>Genome sequence of Chryseobacterium greenlandense.</title>
        <authorList>
            <person name="Newman J."/>
            <person name="Fischer K."/>
            <person name="Miller J."/>
        </authorList>
    </citation>
    <scope>NUCLEOTIDE SEQUENCE [LARGE SCALE GENOMIC DNA]</scope>
    <source>
        <strain evidence="1 2">UMB34</strain>
    </source>
</reference>